<dbReference type="PROSITE" id="PS00675">
    <property type="entry name" value="SIGMA54_INTERACT_1"/>
    <property type="match status" value="1"/>
</dbReference>
<evidence type="ECO:0000256" key="2">
    <source>
        <dbReference type="ARBA" id="ARBA00022840"/>
    </source>
</evidence>
<name>A0ABW1YLA4_9GAMM</name>
<keyword evidence="4" id="KW-0804">Transcription</keyword>
<dbReference type="PANTHER" id="PTHR32071:SF57">
    <property type="entry name" value="C4-DICARBOXYLATE TRANSPORT TRANSCRIPTIONAL REGULATORY PROTEIN DCTD"/>
    <property type="match status" value="1"/>
</dbReference>
<feature type="domain" description="Sigma-54 factor interaction" evidence="5">
    <location>
        <begin position="156"/>
        <end position="383"/>
    </location>
</feature>
<organism evidence="6 7">
    <name type="scientific">Microbulbifer taiwanensis</name>
    <dbReference type="NCBI Taxonomy" id="986746"/>
    <lineage>
        <taxon>Bacteria</taxon>
        <taxon>Pseudomonadati</taxon>
        <taxon>Pseudomonadota</taxon>
        <taxon>Gammaproteobacteria</taxon>
        <taxon>Cellvibrionales</taxon>
        <taxon>Microbulbiferaceae</taxon>
        <taxon>Microbulbifer</taxon>
    </lineage>
</organism>
<dbReference type="InterPro" id="IPR027417">
    <property type="entry name" value="P-loop_NTPase"/>
</dbReference>
<dbReference type="RefSeq" id="WP_193192438.1">
    <property type="nucleotide sequence ID" value="NZ_JACZFR010000028.1"/>
</dbReference>
<dbReference type="Gene3D" id="3.40.50.300">
    <property type="entry name" value="P-loop containing nucleotide triphosphate hydrolases"/>
    <property type="match status" value="1"/>
</dbReference>
<dbReference type="PROSITE" id="PS50045">
    <property type="entry name" value="SIGMA54_INTERACT_4"/>
    <property type="match status" value="1"/>
</dbReference>
<dbReference type="InterPro" id="IPR025944">
    <property type="entry name" value="Sigma_54_int_dom_CS"/>
</dbReference>
<evidence type="ECO:0000256" key="1">
    <source>
        <dbReference type="ARBA" id="ARBA00022741"/>
    </source>
</evidence>
<keyword evidence="7" id="KW-1185">Reference proteome</keyword>
<keyword evidence="2" id="KW-0067">ATP-binding</keyword>
<dbReference type="Pfam" id="PF00158">
    <property type="entry name" value="Sigma54_activat"/>
    <property type="match status" value="1"/>
</dbReference>
<dbReference type="PROSITE" id="PS00688">
    <property type="entry name" value="SIGMA54_INTERACT_3"/>
    <property type="match status" value="1"/>
</dbReference>
<dbReference type="Pfam" id="PF25601">
    <property type="entry name" value="AAA_lid_14"/>
    <property type="match status" value="1"/>
</dbReference>
<dbReference type="InterPro" id="IPR025662">
    <property type="entry name" value="Sigma_54_int_dom_ATP-bd_1"/>
</dbReference>
<dbReference type="InterPro" id="IPR003593">
    <property type="entry name" value="AAA+_ATPase"/>
</dbReference>
<dbReference type="Gene3D" id="1.10.8.60">
    <property type="match status" value="1"/>
</dbReference>
<evidence type="ECO:0000313" key="6">
    <source>
        <dbReference type="EMBL" id="MFC6632320.1"/>
    </source>
</evidence>
<evidence type="ECO:0000259" key="5">
    <source>
        <dbReference type="PROSITE" id="PS50045"/>
    </source>
</evidence>
<accession>A0ABW1YLA4</accession>
<keyword evidence="1" id="KW-0547">Nucleotide-binding</keyword>
<dbReference type="SMART" id="SM00382">
    <property type="entry name" value="AAA"/>
    <property type="match status" value="1"/>
</dbReference>
<gene>
    <name evidence="6" type="ORF">ACFQBM_03450</name>
</gene>
<reference evidence="7" key="1">
    <citation type="journal article" date="2019" name="Int. J. Syst. Evol. Microbiol.">
        <title>The Global Catalogue of Microorganisms (GCM) 10K type strain sequencing project: providing services to taxonomists for standard genome sequencing and annotation.</title>
        <authorList>
            <consortium name="The Broad Institute Genomics Platform"/>
            <consortium name="The Broad Institute Genome Sequencing Center for Infectious Disease"/>
            <person name="Wu L."/>
            <person name="Ma J."/>
        </authorList>
    </citation>
    <scope>NUCLEOTIDE SEQUENCE [LARGE SCALE GENOMIC DNA]</scope>
    <source>
        <strain evidence="7">CGMCC 1.13718</strain>
    </source>
</reference>
<comment type="caution">
    <text evidence="6">The sequence shown here is derived from an EMBL/GenBank/DDBJ whole genome shotgun (WGS) entry which is preliminary data.</text>
</comment>
<dbReference type="EMBL" id="JBHSVR010000001">
    <property type="protein sequence ID" value="MFC6632320.1"/>
    <property type="molecule type" value="Genomic_DNA"/>
</dbReference>
<evidence type="ECO:0000313" key="7">
    <source>
        <dbReference type="Proteomes" id="UP001596425"/>
    </source>
</evidence>
<dbReference type="InterPro" id="IPR058031">
    <property type="entry name" value="AAA_lid_NorR"/>
</dbReference>
<dbReference type="InterPro" id="IPR002078">
    <property type="entry name" value="Sigma_54_int"/>
</dbReference>
<dbReference type="Proteomes" id="UP001596425">
    <property type="component" value="Unassembled WGS sequence"/>
</dbReference>
<dbReference type="SUPFAM" id="SSF52540">
    <property type="entry name" value="P-loop containing nucleoside triphosphate hydrolases"/>
    <property type="match status" value="1"/>
</dbReference>
<protein>
    <submittedName>
        <fullName evidence="6">Sigma 54-interacting transcriptional regulator</fullName>
    </submittedName>
</protein>
<sequence>MDEHLASEADECTLEPSGQFQFEHEILQPQLTILWHPQRRLIGARAAVLWDSAGEFEISRWVPMFRLADESEFSLDDRRISRSPLLLKREPNSTLSIHPPLSSMTLAVNGAPLETAMTLSNKSLQAGVTICLGRRVGLYLRLSPPRRAEERDHLGLLGGSYPMAQVRRQVRRIAATNASVLVRGETGTGKELVARALHQFSPRSGREMVSVNMATLGGDLAAAELFGARQGAYTGARGDRPGLIREANGSTLFLDEIGDAPDAVQVMLLRVLEEGRVRPLGDSRDHPVDVRYVAATDRPLEAGAERAFNQPLRRRLEAATVNMPPLRERREDFGELFAAFLAEAEVERGHSIRITADQVCALAARPWPGNVRELRNFVTGLAINSDTDGEIHWNSELAAYLRPPTGEPAAATAPPASRRIRYRDPTTVKDAELLRALDESGWRVMPAAKALGVSRTSMYALIKQSRQVRAAEKIPTEEILEVMEQKADMDSWAARLKTPREALKRRINELEQESA</sequence>
<keyword evidence="3" id="KW-0805">Transcription regulation</keyword>
<evidence type="ECO:0000256" key="4">
    <source>
        <dbReference type="ARBA" id="ARBA00023163"/>
    </source>
</evidence>
<dbReference type="PANTHER" id="PTHR32071">
    <property type="entry name" value="TRANSCRIPTIONAL REGULATORY PROTEIN"/>
    <property type="match status" value="1"/>
</dbReference>
<dbReference type="CDD" id="cd00009">
    <property type="entry name" value="AAA"/>
    <property type="match status" value="1"/>
</dbReference>
<proteinExistence type="predicted"/>
<evidence type="ECO:0000256" key="3">
    <source>
        <dbReference type="ARBA" id="ARBA00023015"/>
    </source>
</evidence>